<dbReference type="SUPFAM" id="SSF56672">
    <property type="entry name" value="DNA/RNA polymerases"/>
    <property type="match status" value="1"/>
</dbReference>
<dbReference type="Pfam" id="PF05585">
    <property type="entry name" value="DUF1758"/>
    <property type="match status" value="1"/>
</dbReference>
<feature type="domain" description="Integrase catalytic" evidence="5">
    <location>
        <begin position="1417"/>
        <end position="1603"/>
    </location>
</feature>
<keyword evidence="1" id="KW-0862">Zinc</keyword>
<dbReference type="CDD" id="cd01644">
    <property type="entry name" value="RT_pepA17"/>
    <property type="match status" value="1"/>
</dbReference>
<dbReference type="InterPro" id="IPR021109">
    <property type="entry name" value="Peptidase_aspartic_dom_sf"/>
</dbReference>
<dbReference type="InterPro" id="IPR036397">
    <property type="entry name" value="RNaseH_sf"/>
</dbReference>
<dbReference type="Gene3D" id="3.30.70.270">
    <property type="match status" value="1"/>
</dbReference>
<name>A0A0V1GS39_9BILA</name>
<dbReference type="OrthoDB" id="5918491at2759"/>
<dbReference type="Proteomes" id="UP000055024">
    <property type="component" value="Unassembled WGS sequence"/>
</dbReference>
<dbReference type="Gene3D" id="1.10.340.70">
    <property type="match status" value="1"/>
</dbReference>
<dbReference type="InterPro" id="IPR001878">
    <property type="entry name" value="Znf_CCHC"/>
</dbReference>
<dbReference type="Pfam" id="PF05380">
    <property type="entry name" value="Peptidase_A17"/>
    <property type="match status" value="1"/>
</dbReference>
<dbReference type="Gene3D" id="3.10.10.10">
    <property type="entry name" value="HIV Type 1 Reverse Transcriptase, subunit A, domain 1"/>
    <property type="match status" value="1"/>
</dbReference>
<dbReference type="PANTHER" id="PTHR47331:SF1">
    <property type="entry name" value="GAG-LIKE PROTEIN"/>
    <property type="match status" value="1"/>
</dbReference>
<protein>
    <recommendedName>
        <fullName evidence="8">Integrase catalytic domain-containing protein</fullName>
    </recommendedName>
</protein>
<reference evidence="6 7" key="1">
    <citation type="submission" date="2015-01" db="EMBL/GenBank/DDBJ databases">
        <title>Evolution of Trichinella species and genotypes.</title>
        <authorList>
            <person name="Korhonen P.K."/>
            <person name="Edoardo P."/>
            <person name="Giuseppe L.R."/>
            <person name="Gasser R.B."/>
        </authorList>
    </citation>
    <scope>NUCLEOTIDE SEQUENCE [LARGE SCALE GENOMIC DNA]</scope>
    <source>
        <strain evidence="6">ISS1029</strain>
    </source>
</reference>
<dbReference type="InterPro" id="IPR008737">
    <property type="entry name" value="DUF1758"/>
</dbReference>
<dbReference type="InterPro" id="IPR005312">
    <property type="entry name" value="DUF1759"/>
</dbReference>
<evidence type="ECO:0000259" key="4">
    <source>
        <dbReference type="PROSITE" id="PS50158"/>
    </source>
</evidence>
<organism evidence="6 7">
    <name type="scientific">Trichinella zimbabwensis</name>
    <dbReference type="NCBI Taxonomy" id="268475"/>
    <lineage>
        <taxon>Eukaryota</taxon>
        <taxon>Metazoa</taxon>
        <taxon>Ecdysozoa</taxon>
        <taxon>Nematoda</taxon>
        <taxon>Enoplea</taxon>
        <taxon>Dorylaimia</taxon>
        <taxon>Trichinellida</taxon>
        <taxon>Trichinellidae</taxon>
        <taxon>Trichinella</taxon>
    </lineage>
</organism>
<evidence type="ECO:0000256" key="1">
    <source>
        <dbReference type="PROSITE-ProRule" id="PRU00047"/>
    </source>
</evidence>
<keyword evidence="7" id="KW-1185">Reference proteome</keyword>
<dbReference type="InterPro" id="IPR000477">
    <property type="entry name" value="RT_dom"/>
</dbReference>
<dbReference type="PROSITE" id="PS50158">
    <property type="entry name" value="ZF_CCHC"/>
    <property type="match status" value="1"/>
</dbReference>
<dbReference type="InterPro" id="IPR012337">
    <property type="entry name" value="RNaseH-like_sf"/>
</dbReference>
<dbReference type="GO" id="GO:0042575">
    <property type="term" value="C:DNA polymerase complex"/>
    <property type="evidence" value="ECO:0007669"/>
    <property type="project" value="UniProtKB-ARBA"/>
</dbReference>
<feature type="region of interest" description="Disordered" evidence="3">
    <location>
        <begin position="396"/>
        <end position="432"/>
    </location>
</feature>
<dbReference type="InterPro" id="IPR040676">
    <property type="entry name" value="DUF5641"/>
</dbReference>
<dbReference type="Gene3D" id="2.40.70.10">
    <property type="entry name" value="Acid Proteases"/>
    <property type="match status" value="1"/>
</dbReference>
<dbReference type="InterPro" id="IPR001584">
    <property type="entry name" value="Integrase_cat-core"/>
</dbReference>
<dbReference type="SUPFAM" id="SSF53098">
    <property type="entry name" value="Ribonuclease H-like"/>
    <property type="match status" value="1"/>
</dbReference>
<proteinExistence type="predicted"/>
<dbReference type="InterPro" id="IPR043128">
    <property type="entry name" value="Rev_trsase/Diguanyl_cyclase"/>
</dbReference>
<keyword evidence="1" id="KW-0479">Metal-binding</keyword>
<dbReference type="Gene3D" id="3.30.420.10">
    <property type="entry name" value="Ribonuclease H-like superfamily/Ribonuclease H"/>
    <property type="match status" value="1"/>
</dbReference>
<gene>
    <name evidence="6" type="ORF">T11_16161</name>
</gene>
<evidence type="ECO:0000259" key="5">
    <source>
        <dbReference type="PROSITE" id="PS50994"/>
    </source>
</evidence>
<dbReference type="Pfam" id="PF17921">
    <property type="entry name" value="Integrase_H2C2"/>
    <property type="match status" value="1"/>
</dbReference>
<dbReference type="GO" id="GO:0008270">
    <property type="term" value="F:zinc ion binding"/>
    <property type="evidence" value="ECO:0007669"/>
    <property type="project" value="UniProtKB-KW"/>
</dbReference>
<dbReference type="Pfam" id="PF03564">
    <property type="entry name" value="DUF1759"/>
    <property type="match status" value="1"/>
</dbReference>
<dbReference type="InterPro" id="IPR008042">
    <property type="entry name" value="Retrotrans_Pao"/>
</dbReference>
<evidence type="ECO:0000313" key="6">
    <source>
        <dbReference type="EMBL" id="KRZ00917.1"/>
    </source>
</evidence>
<comment type="caution">
    <text evidence="6">The sequence shown here is derived from an EMBL/GenBank/DDBJ whole genome shotgun (WGS) entry which is preliminary data.</text>
</comment>
<dbReference type="Pfam" id="PF00078">
    <property type="entry name" value="RVT_1"/>
    <property type="match status" value="1"/>
</dbReference>
<evidence type="ECO:0000256" key="2">
    <source>
        <dbReference type="SAM" id="Coils"/>
    </source>
</evidence>
<feature type="compositionally biased region" description="Basic and acidic residues" evidence="3">
    <location>
        <begin position="400"/>
        <end position="417"/>
    </location>
</feature>
<evidence type="ECO:0008006" key="8">
    <source>
        <dbReference type="Google" id="ProtNLM"/>
    </source>
</evidence>
<dbReference type="PANTHER" id="PTHR47331">
    <property type="entry name" value="PHD-TYPE DOMAIN-CONTAINING PROTEIN"/>
    <property type="match status" value="1"/>
</dbReference>
<keyword evidence="1" id="KW-0863">Zinc-finger</keyword>
<sequence length="1745" mass="201884">MDFDKLKRRRNGLKGRMTRLFQDLDASMCEPGSQIDVKMTLDSISKLLERCQEAQDAMEAVITDEEEQENEIQKWMDFEKEVRSARGRGERYLEMNAEHVETKKPSSNFSPAKLPTWSIPKFTGKVLEFPSFWEQFNAGIHNNAELADVTKFIYLRSLLEGEGLRTIDGYAVTQDNYPIARQALVTRFGNPQRVIEYHIQAIADLRPNGNRTLRELHDELVTHVRSLKALNRDTSGNQFASDIILTHCKRLLPKKILSLWEDKILETEDDPDPVETFFEFLHKHAEIEELVHRGSLKPSRQDKLEIKTKEGRRANKVLAANVTTGNLCSICRRNHQVEGCPLFLKVIKQERWSLAKKHGLCFRCLRQGHRTIDCKWNHNSRNVTSTGLHRLLARDINSTETRDDGTSHCDGSSEKGTETTSNKQNEPENAVRVCASKTQDTRDRTYLQTAKAYLCAPNGDCTKVMCLFDTGSQRSFVTKRVADNLGLKGSSERIIISTLGNRACHKKLRRVSLSLKGLTPHSKAKQIDAYCVNRICDALEENPPVTWEHVKDLNLADDFPRDRCEVDVLIGMDYYHHFIEDDKRVVDNGCLVAVKSTLGWILCGQDSRTSYTNTVKVLRIDVQPQCDCEQYRRFWELESIGIMDPPEVESPIERSMTISRELLSFHKNRYVTRLFWKNHDALPNNYHAALKRFVQLEVRLRKEPSKKREYENTLREYIDNGYVEEVGSLDGREGKTWYLPHHAVFKMDKNTSKCRIVFDGSHRWEGVSLNERLDPGPPILADLVGIILRFRQFRIGIHADITKMFLQIGLHLDDRDVTRFLWRKHGEDKPCIYRFCRLPFGLCCSPYLAMSAIQDLAVTQRTAYPETVNEVLRNMYVDDILLSCDDESRAQKMIVELTKMLKIGSFELSKWASNCISVLPPTLQTGVAPNCSKTLGMNWEHSTDTFYFMAPKESEIASCNSKRSLLSVVFKIFDPLGWLSPFVVRVKILLQRLWQQGVAWDETLHPPEELLWRNWKAEVMSLSRIRIPRCIVPSKQRIRCELHAFCDASETAYGGVVYLRTVCCDGEISTKLVMSKSRVAPIKRVTIPRLELIAALVSARLVTYVGKQLSLKIDEITCWSDSEVALSWIKSPAIKWKTFVRNRVESIQQLTEASMWHYCPTRDNPADMLSRGCSLKKLEESQLWWNGPPWLSLPAENWPRKSIRENESKIISRAEARDKTTALTVSVIKENDRLDPSRFSNFERLVRITAFCFRFFRNLKLPRHERKSAELSVEELAQAENFWLLTVQREAFEKERMAIQSGRNPVGKLATFNPYLDENGLIRVGGRLRNSDMDTEKKHPVLLPSTHPVVMLLIKRAREQSLHSGTEQSLAELRQRFWVLKGRSSVKKIIRQCRTCQRQSTRPYEPIMSDLPTDRVTVAAPFERIGIDFAGPVYIKKRKNHVKTYICLFTCMVTRAIHLELVTSMTTKQFLHAFHRFAARRGYPALIQSDNFKTFKQADRELQDLFNENQWSEIRDALTANRIKWKYITERAPWNGGYWERIVRTVKESLKRVLGNTLLEEDELRTVLCEIEARVNSRPLTFIGEDPRDPNPLTPFHFLIGREFRNIHEIHHGEDDDPTYGAPTSNELSRRWRYRRTLVDNFWKRWKNEYVVNLSQRKKWVTNKQEPRDGDIVLVAEDGVPTHKWPMARVIEVYPGDDGVVRTVKVKTLKGTYNRPVRKLRLLEPAVDSDGLRPSRGEYVEDRNN</sequence>
<keyword evidence="2" id="KW-0175">Coiled coil</keyword>
<dbReference type="STRING" id="268475.A0A0V1GS39"/>
<evidence type="ECO:0000313" key="7">
    <source>
        <dbReference type="Proteomes" id="UP000055024"/>
    </source>
</evidence>
<dbReference type="Pfam" id="PF18701">
    <property type="entry name" value="DUF5641"/>
    <property type="match status" value="1"/>
</dbReference>
<dbReference type="InterPro" id="IPR041588">
    <property type="entry name" value="Integrase_H2C2"/>
</dbReference>
<dbReference type="PROSITE" id="PS50994">
    <property type="entry name" value="INTEGRASE"/>
    <property type="match status" value="1"/>
</dbReference>
<accession>A0A0V1GS39</accession>
<dbReference type="GO" id="GO:0015074">
    <property type="term" value="P:DNA integration"/>
    <property type="evidence" value="ECO:0007669"/>
    <property type="project" value="InterPro"/>
</dbReference>
<dbReference type="InterPro" id="IPR043502">
    <property type="entry name" value="DNA/RNA_pol_sf"/>
</dbReference>
<evidence type="ECO:0000256" key="3">
    <source>
        <dbReference type="SAM" id="MobiDB-lite"/>
    </source>
</evidence>
<feature type="coiled-coil region" evidence="2">
    <location>
        <begin position="44"/>
        <end position="71"/>
    </location>
</feature>
<dbReference type="EMBL" id="JYDP01000370">
    <property type="protein sequence ID" value="KRZ00917.1"/>
    <property type="molecule type" value="Genomic_DNA"/>
</dbReference>
<dbReference type="GO" id="GO:0003676">
    <property type="term" value="F:nucleic acid binding"/>
    <property type="evidence" value="ECO:0007669"/>
    <property type="project" value="InterPro"/>
</dbReference>
<feature type="domain" description="CCHC-type" evidence="4">
    <location>
        <begin position="361"/>
        <end position="375"/>
    </location>
</feature>